<evidence type="ECO:0000313" key="2">
    <source>
        <dbReference type="EMBL" id="CAB4875771.1"/>
    </source>
</evidence>
<keyword evidence="1" id="KW-0472">Membrane</keyword>
<feature type="transmembrane region" description="Helical" evidence="1">
    <location>
        <begin position="46"/>
        <end position="66"/>
    </location>
</feature>
<reference evidence="2" key="1">
    <citation type="submission" date="2020-05" db="EMBL/GenBank/DDBJ databases">
        <authorList>
            <person name="Chiriac C."/>
            <person name="Salcher M."/>
            <person name="Ghai R."/>
            <person name="Kavagutti S V."/>
        </authorList>
    </citation>
    <scope>NUCLEOTIDE SEQUENCE</scope>
</reference>
<feature type="transmembrane region" description="Helical" evidence="1">
    <location>
        <begin position="81"/>
        <end position="101"/>
    </location>
</feature>
<dbReference type="AlphaFoldDB" id="A0A6J7DYV9"/>
<gene>
    <name evidence="2" type="ORF">UFOPK3401_01068</name>
</gene>
<protein>
    <submittedName>
        <fullName evidence="2">Unannotated protein</fullName>
    </submittedName>
</protein>
<organism evidence="2">
    <name type="scientific">freshwater metagenome</name>
    <dbReference type="NCBI Taxonomy" id="449393"/>
    <lineage>
        <taxon>unclassified sequences</taxon>
        <taxon>metagenomes</taxon>
        <taxon>ecological metagenomes</taxon>
    </lineage>
</organism>
<feature type="transmembrane region" description="Helical" evidence="1">
    <location>
        <begin position="6"/>
        <end position="25"/>
    </location>
</feature>
<keyword evidence="1" id="KW-1133">Transmembrane helix</keyword>
<accession>A0A6J7DYV9</accession>
<evidence type="ECO:0000256" key="1">
    <source>
        <dbReference type="SAM" id="Phobius"/>
    </source>
</evidence>
<keyword evidence="1" id="KW-0812">Transmembrane</keyword>
<name>A0A6J7DYV9_9ZZZZ</name>
<feature type="transmembrane region" description="Helical" evidence="1">
    <location>
        <begin position="113"/>
        <end position="138"/>
    </location>
</feature>
<sequence>MLESLVTPIAIAAAIILVILLGLYLRNRRWMPWNSYQAGPAWIRGGIYFCICWLLSYFSGGLKLILTSPLATSDNLNNTSWIGFTALCVGFVFMAYSVLWVRYTVRFNRPNKPLMSTLFGLLWGSSSGQLFLATWLFATKAVANIDASWVNKPVLAGVIAWSLMGIWQPNFHNVYWDHYIAPEHDTALTQKIKALGCHVPNLAITLLYLGLFHNYAIFVGFQVIACISAATGMHFPAPWAKSSELDYAHRTVGTKVPRCTGYVSDDYTTDPYTPFHPGWTGPQKTPV</sequence>
<proteinExistence type="predicted"/>
<dbReference type="EMBL" id="CAFBLM010000049">
    <property type="protein sequence ID" value="CAB4875771.1"/>
    <property type="molecule type" value="Genomic_DNA"/>
</dbReference>